<dbReference type="Gene3D" id="1.25.40.1040">
    <property type="match status" value="1"/>
</dbReference>
<evidence type="ECO:0000256" key="4">
    <source>
        <dbReference type="ARBA" id="ARBA00022664"/>
    </source>
</evidence>
<dbReference type="SMART" id="SM00386">
    <property type="entry name" value="HAT"/>
    <property type="match status" value="7"/>
</dbReference>
<comment type="caution">
    <text evidence="11">The sequence shown here is derived from an EMBL/GenBank/DDBJ whole genome shotgun (WGS) entry which is preliminary data.</text>
</comment>
<sequence>VQRSQPPQRPFFIDNTVKCCRSRLVLFFFDNHRQICKDHGLLFTFTASYLVMAEDDGETAFFQAQSMNTEYMGYDEDGRQGADISDSDDYDPSKTLQDQYPAPLTYSKPDVQNPASLSVSPAPRSANEASVSQEVDQTQQPTDQYPSQTPSRAESSASASVPLSNVYVHPKTRTVGGFVVEDDDEDNKGETEYEPPAVLGGEEGVGSVSTSMPEHPISENANETVSSSGVSIQPPAPDMASSKDVSNSSYSPTVPVASQNDASFIPGERLYSVQASHVGNITDSPAPTPPNNVASTSRGRLPHDRVGILEDRIKEDPRGDTTAWLELIGEHRSRNRIDSTREAYERFFKIFPSAAEQWVAYANMESENNELYRLEQIFNRTLLTIPNVHLWSVYLDYVRRRNPETTDPNGQARRIISSAYDLAIQNMGMDKDSASIWTDYIEFLRSGPGNIGGSNWQDQQKMDILRKAYQKAICVPTHAVNMLWKEYDQFEMGLNKLTGRKFVQERSPAYMTARSSYTELQNITRDLNRTTLPRLPPLPGSDGDDEFNQQADIWRRWINWEKSDPLVLKEEDLAGYTARVLYVYKQSLMALRFVPEIWFEAADFCFQHDMESEGNEFLKQGIEANPESCLLAFKRADRLEITTESEQDAKKRGTKVREHYDKLLDALYDLIAKARSRESRDVARIEENFLSMQVDDRPVQEDDDEEERGSEEKVRDSEKKKQIDAVRNAHAVQISMLSKTISFAWIALMRAMRRIQGKGKPGEMAGSRQVFADARKRGRITSDVYIASALIEYHCYKDPAATKIFERGAKLFPEDENFALEYLKHLIDINDVTNARAVFEMTVRKLASNPDSVPKAKPIFAFLHDYESRYGDLVQIINLEARMRELFPDDPTLSQFSHRYSTPTFDPTAVKPLISPSQVRSKLPSSDQALSVRDTPTPRYPDIPSTNSPKRPFPLDEFDDELSRPRKFIRADSPLKGNAGRRLDLQKRTQQVNGGVHTGGQFRPQASATPLPRDIVYLLSIIPPASAYNVGRFVPEKIIELIRRVDIPSSISQLRPPPQSVHNIGIPIAGIQPYTSKS</sequence>
<feature type="compositionally biased region" description="Polar residues" evidence="9">
    <location>
        <begin position="243"/>
        <end position="254"/>
    </location>
</feature>
<evidence type="ECO:0000313" key="12">
    <source>
        <dbReference type="Proteomes" id="UP000243515"/>
    </source>
</evidence>
<feature type="compositionally biased region" description="Polar residues" evidence="9">
    <location>
        <begin position="127"/>
        <end position="163"/>
    </location>
</feature>
<dbReference type="PANTHER" id="PTHR19980:SF0">
    <property type="entry name" value="CLEAVAGE STIMULATION FACTOR SUBUNIT 3"/>
    <property type="match status" value="1"/>
</dbReference>
<gene>
    <name evidence="11" type="ORF">Egran_00782</name>
</gene>
<dbReference type="AlphaFoldDB" id="A0A232M542"/>
<keyword evidence="5" id="KW-0677">Repeat</keyword>
<comment type="function">
    <text evidence="1 8">Component of the cleavage factor IA (CFIA) complex, which is involved in the endonucleolytic cleavage during polyadenylation-dependent pre-mRNA 3'-end formation.</text>
</comment>
<dbReference type="GO" id="GO:0003729">
    <property type="term" value="F:mRNA binding"/>
    <property type="evidence" value="ECO:0007669"/>
    <property type="project" value="TreeGrafter"/>
</dbReference>
<keyword evidence="12" id="KW-1185">Reference proteome</keyword>
<evidence type="ECO:0000256" key="8">
    <source>
        <dbReference type="RuleBase" id="RU369035"/>
    </source>
</evidence>
<dbReference type="InterPro" id="IPR003107">
    <property type="entry name" value="HAT"/>
</dbReference>
<evidence type="ECO:0000256" key="2">
    <source>
        <dbReference type="ARBA" id="ARBA00004496"/>
    </source>
</evidence>
<dbReference type="InterPro" id="IPR008847">
    <property type="entry name" value="Suf"/>
</dbReference>
<dbReference type="SUPFAM" id="SSF48452">
    <property type="entry name" value="TPR-like"/>
    <property type="match status" value="2"/>
</dbReference>
<name>A0A232M542_9EURO</name>
<feature type="compositionally biased region" description="Polar residues" evidence="9">
    <location>
        <begin position="916"/>
        <end position="929"/>
    </location>
</feature>
<dbReference type="Pfam" id="PF05843">
    <property type="entry name" value="Suf"/>
    <property type="match status" value="1"/>
</dbReference>
<comment type="subcellular location">
    <subcellularLocation>
        <location evidence="2 8">Cytoplasm</location>
    </subcellularLocation>
    <subcellularLocation>
        <location evidence="8">Nucleus</location>
    </subcellularLocation>
    <text evidence="8">Nucleus and/or cytoplasm.</text>
</comment>
<feature type="region of interest" description="Disordered" evidence="9">
    <location>
        <begin position="693"/>
        <end position="721"/>
    </location>
</feature>
<evidence type="ECO:0000256" key="3">
    <source>
        <dbReference type="ARBA" id="ARBA00022490"/>
    </source>
</evidence>
<feature type="compositionally biased region" description="Polar residues" evidence="9">
    <location>
        <begin position="219"/>
        <end position="231"/>
    </location>
</feature>
<proteinExistence type="predicted"/>
<evidence type="ECO:0000256" key="5">
    <source>
        <dbReference type="ARBA" id="ARBA00022737"/>
    </source>
</evidence>
<feature type="region of interest" description="Disordered" evidence="9">
    <location>
        <begin position="916"/>
        <end position="956"/>
    </location>
</feature>
<dbReference type="InterPro" id="IPR045243">
    <property type="entry name" value="Rna14-like"/>
</dbReference>
<dbReference type="FunFam" id="1.25.40.1040:FF:000006">
    <property type="entry name" value="CFIA complex component Rna14, putative"/>
    <property type="match status" value="1"/>
</dbReference>
<dbReference type="EMBL" id="NPHW01002458">
    <property type="protein sequence ID" value="OXV11458.1"/>
    <property type="molecule type" value="Genomic_DNA"/>
</dbReference>
<evidence type="ECO:0000259" key="10">
    <source>
        <dbReference type="Pfam" id="PF05843"/>
    </source>
</evidence>
<dbReference type="GO" id="GO:0005634">
    <property type="term" value="C:nucleus"/>
    <property type="evidence" value="ECO:0007669"/>
    <property type="project" value="UniProtKB-SubCell"/>
</dbReference>
<dbReference type="Proteomes" id="UP000243515">
    <property type="component" value="Unassembled WGS sequence"/>
</dbReference>
<feature type="region of interest" description="Disordered" evidence="9">
    <location>
        <begin position="73"/>
        <end position="254"/>
    </location>
</feature>
<keyword evidence="3 8" id="KW-0963">Cytoplasm</keyword>
<dbReference type="OrthoDB" id="26282at2759"/>
<feature type="domain" description="Suppressor of forked" evidence="10">
    <location>
        <begin position="304"/>
        <end position="909"/>
    </location>
</feature>
<reference evidence="11 12" key="1">
    <citation type="journal article" date="2015" name="Environ. Microbiol.">
        <title>Metagenome sequence of Elaphomyces granulatus from sporocarp tissue reveals Ascomycota ectomycorrhizal fingerprints of genome expansion and a Proteobacteria-rich microbiome.</title>
        <authorList>
            <person name="Quandt C.A."/>
            <person name="Kohler A."/>
            <person name="Hesse C.N."/>
            <person name="Sharpton T.J."/>
            <person name="Martin F."/>
            <person name="Spatafora J.W."/>
        </authorList>
    </citation>
    <scope>NUCLEOTIDE SEQUENCE [LARGE SCALE GENOMIC DNA]</scope>
    <source>
        <strain evidence="11 12">OSC145934</strain>
    </source>
</reference>
<evidence type="ECO:0000313" key="11">
    <source>
        <dbReference type="EMBL" id="OXV11458.1"/>
    </source>
</evidence>
<evidence type="ECO:0000256" key="6">
    <source>
        <dbReference type="ARBA" id="ARBA00023242"/>
    </source>
</evidence>
<keyword evidence="6 8" id="KW-0539">Nucleus</keyword>
<feature type="non-terminal residue" evidence="11">
    <location>
        <position position="1"/>
    </location>
</feature>
<dbReference type="GO" id="GO:0005737">
    <property type="term" value="C:cytoplasm"/>
    <property type="evidence" value="ECO:0007669"/>
    <property type="project" value="UniProtKB-SubCell"/>
</dbReference>
<evidence type="ECO:0000256" key="9">
    <source>
        <dbReference type="SAM" id="MobiDB-lite"/>
    </source>
</evidence>
<dbReference type="PANTHER" id="PTHR19980">
    <property type="entry name" value="RNA CLEAVAGE STIMULATION FACTOR"/>
    <property type="match status" value="1"/>
</dbReference>
<dbReference type="GO" id="GO:0180010">
    <property type="term" value="P:co-transcriptional mRNA 3'-end processing, cleavage and polyadenylation pathway"/>
    <property type="evidence" value="ECO:0007669"/>
    <property type="project" value="UniProtKB-UniRule"/>
</dbReference>
<feature type="compositionally biased region" description="Basic and acidic residues" evidence="9">
    <location>
        <begin position="710"/>
        <end position="721"/>
    </location>
</feature>
<organism evidence="11 12">
    <name type="scientific">Elaphomyces granulatus</name>
    <dbReference type="NCBI Taxonomy" id="519963"/>
    <lineage>
        <taxon>Eukaryota</taxon>
        <taxon>Fungi</taxon>
        <taxon>Dikarya</taxon>
        <taxon>Ascomycota</taxon>
        <taxon>Pezizomycotina</taxon>
        <taxon>Eurotiomycetes</taxon>
        <taxon>Eurotiomycetidae</taxon>
        <taxon>Eurotiales</taxon>
        <taxon>Elaphomycetaceae</taxon>
        <taxon>Elaphomyces</taxon>
    </lineage>
</organism>
<dbReference type="InterPro" id="IPR011990">
    <property type="entry name" value="TPR-like_helical_dom_sf"/>
</dbReference>
<accession>A0A232M542</accession>
<keyword evidence="4 8" id="KW-0507">mRNA processing</keyword>
<evidence type="ECO:0000256" key="7">
    <source>
        <dbReference type="ARBA" id="ARBA00026188"/>
    </source>
</evidence>
<protein>
    <recommendedName>
        <fullName evidence="7 8">mRNA 3'-end-processing protein RNA14</fullName>
    </recommendedName>
</protein>
<evidence type="ECO:0000256" key="1">
    <source>
        <dbReference type="ARBA" id="ARBA00002863"/>
    </source>
</evidence>